<dbReference type="InterPro" id="IPR023753">
    <property type="entry name" value="FAD/NAD-binding_dom"/>
</dbReference>
<sequence>MDAAPFPTLTDAQLDRLRAVGHERAVEPGDLLFREGDDAYDFFVVLSGAVEVFEDPACERPLSPEPLGPGHFLGEIGLLLGEAVYATARVDEGGVVLEVPAERFRELVGSDTDLAETVLDAFTARRGIVSASGSGLQIVGSQTNPDAVRLAELARRNYLPYRWLDPEDAPDEAAEVLAEHGRSVEDLDEGGPLVFWGSETTLDNPTLLELADAVGIGREPPPDSVSDLVIVGAGPAGLAAAVYGASEGLSTVLMDEIGAGGQASWSSRIENYLGFPSGITGTELATRATLQAHKFGARFVTPHRADALRRDGDGYAVSFAEGGAVRARVVVLATGANYRRLPIPNLRQFEGAGVYYAATELEAPSCRDRTAVVVGGGNSAGQAAMFLSERTERVLLAVRGGDLSASMSQYLADRVEASDRIEVRLHTEVVGLCGDGASNGREALGGVDLEDTEAGTREHVETPGLFVFIGVEPCTDWLRPGQDNGALGLTLDDHGFIRTGSDVADLDAAVWPDGQRPTTFETSLPGVFAVGDVRAGSTKRVAGAVGEGAVTVKAVHSRLAPPRPQD</sequence>
<dbReference type="EMBL" id="JAVRHT010000008">
    <property type="protein sequence ID" value="MDT0631081.1"/>
    <property type="molecule type" value="Genomic_DNA"/>
</dbReference>
<dbReference type="SMART" id="SM00100">
    <property type="entry name" value="cNMP"/>
    <property type="match status" value="1"/>
</dbReference>
<dbReference type="Pfam" id="PF00027">
    <property type="entry name" value="cNMP_binding"/>
    <property type="match status" value="1"/>
</dbReference>
<keyword evidence="1" id="KW-0285">Flavoprotein</keyword>
<evidence type="ECO:0000259" key="3">
    <source>
        <dbReference type="PROSITE" id="PS50042"/>
    </source>
</evidence>
<evidence type="ECO:0000256" key="2">
    <source>
        <dbReference type="ARBA" id="ARBA00023002"/>
    </source>
</evidence>
<dbReference type="InterPro" id="IPR036188">
    <property type="entry name" value="FAD/NAD-bd_sf"/>
</dbReference>
<dbReference type="PROSITE" id="PS50042">
    <property type="entry name" value="CNMP_BINDING_3"/>
    <property type="match status" value="1"/>
</dbReference>
<dbReference type="Pfam" id="PF07992">
    <property type="entry name" value="Pyr_redox_2"/>
    <property type="match status" value="1"/>
</dbReference>
<dbReference type="PANTHER" id="PTHR48105">
    <property type="entry name" value="THIOREDOXIN REDUCTASE 1-RELATED-RELATED"/>
    <property type="match status" value="1"/>
</dbReference>
<dbReference type="CDD" id="cd00038">
    <property type="entry name" value="CAP_ED"/>
    <property type="match status" value="1"/>
</dbReference>
<organism evidence="4 5">
    <name type="scientific">Rubrivirga litoralis</name>
    <dbReference type="NCBI Taxonomy" id="3075598"/>
    <lineage>
        <taxon>Bacteria</taxon>
        <taxon>Pseudomonadati</taxon>
        <taxon>Rhodothermota</taxon>
        <taxon>Rhodothermia</taxon>
        <taxon>Rhodothermales</taxon>
        <taxon>Rubricoccaceae</taxon>
        <taxon>Rubrivirga</taxon>
    </lineage>
</organism>
<keyword evidence="5" id="KW-1185">Reference proteome</keyword>
<dbReference type="InterPro" id="IPR000595">
    <property type="entry name" value="cNMP-bd_dom"/>
</dbReference>
<reference evidence="4 5" key="1">
    <citation type="submission" date="2023-09" db="EMBL/GenBank/DDBJ databases">
        <authorList>
            <person name="Rey-Velasco X."/>
        </authorList>
    </citation>
    <scope>NUCLEOTIDE SEQUENCE [LARGE SCALE GENOMIC DNA]</scope>
    <source>
        <strain evidence="4 5">F394</strain>
    </source>
</reference>
<protein>
    <submittedName>
        <fullName evidence="4">FAD-dependent oxidoreductase</fullName>
    </submittedName>
</protein>
<dbReference type="Proteomes" id="UP001267426">
    <property type="component" value="Unassembled WGS sequence"/>
</dbReference>
<proteinExistence type="predicted"/>
<dbReference type="PRINTS" id="PR00368">
    <property type="entry name" value="FADPNR"/>
</dbReference>
<dbReference type="InterPro" id="IPR050097">
    <property type="entry name" value="Ferredoxin-NADP_redctase_2"/>
</dbReference>
<name>A0ABU3BP55_9BACT</name>
<evidence type="ECO:0000313" key="4">
    <source>
        <dbReference type="EMBL" id="MDT0631081.1"/>
    </source>
</evidence>
<comment type="caution">
    <text evidence="4">The sequence shown here is derived from an EMBL/GenBank/DDBJ whole genome shotgun (WGS) entry which is preliminary data.</text>
</comment>
<dbReference type="PRINTS" id="PR00469">
    <property type="entry name" value="PNDRDTASEII"/>
</dbReference>
<accession>A0ABU3BP55</accession>
<dbReference type="Gene3D" id="2.60.120.10">
    <property type="entry name" value="Jelly Rolls"/>
    <property type="match status" value="1"/>
</dbReference>
<evidence type="ECO:0000256" key="1">
    <source>
        <dbReference type="ARBA" id="ARBA00022630"/>
    </source>
</evidence>
<dbReference type="InterPro" id="IPR018490">
    <property type="entry name" value="cNMP-bd_dom_sf"/>
</dbReference>
<dbReference type="SUPFAM" id="SSF51905">
    <property type="entry name" value="FAD/NAD(P)-binding domain"/>
    <property type="match status" value="1"/>
</dbReference>
<dbReference type="SUPFAM" id="SSF51206">
    <property type="entry name" value="cAMP-binding domain-like"/>
    <property type="match status" value="1"/>
</dbReference>
<keyword evidence="2" id="KW-0560">Oxidoreductase</keyword>
<evidence type="ECO:0000313" key="5">
    <source>
        <dbReference type="Proteomes" id="UP001267426"/>
    </source>
</evidence>
<dbReference type="RefSeq" id="WP_311662422.1">
    <property type="nucleotide sequence ID" value="NZ_JAVRHT010000008.1"/>
</dbReference>
<dbReference type="Gene3D" id="3.50.50.60">
    <property type="entry name" value="FAD/NAD(P)-binding domain"/>
    <property type="match status" value="2"/>
</dbReference>
<dbReference type="InterPro" id="IPR014710">
    <property type="entry name" value="RmlC-like_jellyroll"/>
</dbReference>
<gene>
    <name evidence="4" type="ORF">RM540_04900</name>
</gene>
<feature type="domain" description="Cyclic nucleotide-binding" evidence="3">
    <location>
        <begin position="5"/>
        <end position="125"/>
    </location>
</feature>